<gene>
    <name evidence="11" type="ORF">K470DRAFT_216024</name>
</gene>
<proteinExistence type="inferred from homology"/>
<comment type="subcellular location">
    <subcellularLocation>
        <location evidence="1">Endoplasmic reticulum membrane</location>
        <topology evidence="1">Single-pass type III membrane protein</topology>
    </subcellularLocation>
</comment>
<keyword evidence="5" id="KW-0256">Endoplasmic reticulum</keyword>
<comment type="similarity">
    <text evidence="2">Belongs to the OST4 family.</text>
</comment>
<evidence type="ECO:0000313" key="12">
    <source>
        <dbReference type="Proteomes" id="UP000799421"/>
    </source>
</evidence>
<keyword evidence="12" id="KW-1185">Reference proteome</keyword>
<keyword evidence="7 10" id="KW-1133">Transmembrane helix</keyword>
<keyword evidence="6" id="KW-0735">Signal-anchor</keyword>
<feature type="transmembrane region" description="Helical" evidence="10">
    <location>
        <begin position="6"/>
        <end position="28"/>
    </location>
</feature>
<evidence type="ECO:0000256" key="8">
    <source>
        <dbReference type="ARBA" id="ARBA00023136"/>
    </source>
</evidence>
<evidence type="ECO:0000256" key="7">
    <source>
        <dbReference type="ARBA" id="ARBA00022989"/>
    </source>
</evidence>
<dbReference type="GO" id="GO:0018279">
    <property type="term" value="P:protein N-linked glycosylation via asparagine"/>
    <property type="evidence" value="ECO:0007669"/>
    <property type="project" value="TreeGrafter"/>
</dbReference>
<dbReference type="SUPFAM" id="SSF103464">
    <property type="entry name" value="Oligosaccharyltransferase subunit ost4p"/>
    <property type="match status" value="1"/>
</dbReference>
<evidence type="ECO:0000256" key="1">
    <source>
        <dbReference type="ARBA" id="ARBA00004643"/>
    </source>
</evidence>
<accession>A0A6A7C1Y2</accession>
<dbReference type="GO" id="GO:0008250">
    <property type="term" value="C:oligosaccharyltransferase complex"/>
    <property type="evidence" value="ECO:0007669"/>
    <property type="project" value="TreeGrafter"/>
</dbReference>
<evidence type="ECO:0000256" key="2">
    <source>
        <dbReference type="ARBA" id="ARBA00007685"/>
    </source>
</evidence>
<organism evidence="11 12">
    <name type="scientific">Piedraia hortae CBS 480.64</name>
    <dbReference type="NCBI Taxonomy" id="1314780"/>
    <lineage>
        <taxon>Eukaryota</taxon>
        <taxon>Fungi</taxon>
        <taxon>Dikarya</taxon>
        <taxon>Ascomycota</taxon>
        <taxon>Pezizomycotina</taxon>
        <taxon>Dothideomycetes</taxon>
        <taxon>Dothideomycetidae</taxon>
        <taxon>Capnodiales</taxon>
        <taxon>Piedraiaceae</taxon>
        <taxon>Piedraia</taxon>
    </lineage>
</organism>
<evidence type="ECO:0000313" key="11">
    <source>
        <dbReference type="EMBL" id="KAF2861019.1"/>
    </source>
</evidence>
<protein>
    <recommendedName>
        <fullName evidence="3">Dolichyl-diphosphooligosaccharide--protein glycosyltransferase subunit 4</fullName>
    </recommendedName>
</protein>
<sequence length="58" mass="6287">MITDDALYQLAVFLGVVAMLMIVIYHFLEINAQDDGKAGKAAPVSNARKVDSLPPKAR</sequence>
<dbReference type="EMBL" id="MU005976">
    <property type="protein sequence ID" value="KAF2861019.1"/>
    <property type="molecule type" value="Genomic_DNA"/>
</dbReference>
<keyword evidence="8 10" id="KW-0472">Membrane</keyword>
<feature type="region of interest" description="Disordered" evidence="9">
    <location>
        <begin position="35"/>
        <end position="58"/>
    </location>
</feature>
<evidence type="ECO:0000256" key="10">
    <source>
        <dbReference type="SAM" id="Phobius"/>
    </source>
</evidence>
<dbReference type="InterPro" id="IPR036330">
    <property type="entry name" value="Ost4p_sf"/>
</dbReference>
<dbReference type="AlphaFoldDB" id="A0A6A7C1Y2"/>
<dbReference type="InterPro" id="IPR051307">
    <property type="entry name" value="OST4"/>
</dbReference>
<evidence type="ECO:0000256" key="5">
    <source>
        <dbReference type="ARBA" id="ARBA00022824"/>
    </source>
</evidence>
<evidence type="ECO:0000256" key="3">
    <source>
        <dbReference type="ARBA" id="ARBA00017662"/>
    </source>
</evidence>
<keyword evidence="4 10" id="KW-0812">Transmembrane</keyword>
<dbReference type="OrthoDB" id="2124077at2759"/>
<evidence type="ECO:0000256" key="6">
    <source>
        <dbReference type="ARBA" id="ARBA00022968"/>
    </source>
</evidence>
<dbReference type="Pfam" id="PF10215">
    <property type="entry name" value="Ost4"/>
    <property type="match status" value="1"/>
</dbReference>
<name>A0A6A7C1Y2_9PEZI</name>
<dbReference type="Proteomes" id="UP000799421">
    <property type="component" value="Unassembled WGS sequence"/>
</dbReference>
<evidence type="ECO:0000256" key="9">
    <source>
        <dbReference type="SAM" id="MobiDB-lite"/>
    </source>
</evidence>
<reference evidence="11" key="1">
    <citation type="journal article" date="2020" name="Stud. Mycol.">
        <title>101 Dothideomycetes genomes: a test case for predicting lifestyles and emergence of pathogens.</title>
        <authorList>
            <person name="Haridas S."/>
            <person name="Albert R."/>
            <person name="Binder M."/>
            <person name="Bloem J."/>
            <person name="Labutti K."/>
            <person name="Salamov A."/>
            <person name="Andreopoulos B."/>
            <person name="Baker S."/>
            <person name="Barry K."/>
            <person name="Bills G."/>
            <person name="Bluhm B."/>
            <person name="Cannon C."/>
            <person name="Castanera R."/>
            <person name="Culley D."/>
            <person name="Daum C."/>
            <person name="Ezra D."/>
            <person name="Gonzalez J."/>
            <person name="Henrissat B."/>
            <person name="Kuo A."/>
            <person name="Liang C."/>
            <person name="Lipzen A."/>
            <person name="Lutzoni F."/>
            <person name="Magnuson J."/>
            <person name="Mondo S."/>
            <person name="Nolan M."/>
            <person name="Ohm R."/>
            <person name="Pangilinan J."/>
            <person name="Park H.-J."/>
            <person name="Ramirez L."/>
            <person name="Alfaro M."/>
            <person name="Sun H."/>
            <person name="Tritt A."/>
            <person name="Yoshinaga Y."/>
            <person name="Zwiers L.-H."/>
            <person name="Turgeon B."/>
            <person name="Goodwin S."/>
            <person name="Spatafora J."/>
            <person name="Crous P."/>
            <person name="Grigoriev I."/>
        </authorList>
    </citation>
    <scope>NUCLEOTIDE SEQUENCE</scope>
    <source>
        <strain evidence="11">CBS 480.64</strain>
    </source>
</reference>
<dbReference type="PANTHER" id="PTHR48164:SF1">
    <property type="entry name" value="DOLICHYL-DIPHOSPHOOLIGOSACCHARIDE--PROTEIN GLYCOSYLTRANSFERASE SUBUNIT 4"/>
    <property type="match status" value="1"/>
</dbReference>
<dbReference type="InterPro" id="IPR018943">
    <property type="entry name" value="Oligosaccaryltransferase"/>
</dbReference>
<evidence type="ECO:0000256" key="4">
    <source>
        <dbReference type="ARBA" id="ARBA00022692"/>
    </source>
</evidence>
<dbReference type="PANTHER" id="PTHR48164">
    <property type="entry name" value="DOLICHYL-DIPHOSPHOOLIGOSACCHARIDE--PROTEIN GLYCOSYLTRANSFERASE SUBUNIT 4"/>
    <property type="match status" value="1"/>
</dbReference>